<dbReference type="PANTHER" id="PTHR46080">
    <property type="entry name" value="MITOCHONDRIAL SUBSTRATE CARRIER FAMILY PROTEIN J"/>
    <property type="match status" value="1"/>
</dbReference>
<name>A0AAW1RKZ8_9CHLO</name>
<comment type="similarity">
    <text evidence="7">Belongs to the mitochondrial carrier (TC 2.A.29) family.</text>
</comment>
<dbReference type="GO" id="GO:0055085">
    <property type="term" value="P:transmembrane transport"/>
    <property type="evidence" value="ECO:0007669"/>
    <property type="project" value="InterPro"/>
</dbReference>
<evidence type="ECO:0000313" key="9">
    <source>
        <dbReference type="Proteomes" id="UP001445335"/>
    </source>
</evidence>
<evidence type="ECO:0000256" key="3">
    <source>
        <dbReference type="ARBA" id="ARBA00022692"/>
    </source>
</evidence>
<organism evidence="8 9">
    <name type="scientific">Elliptochloris bilobata</name>
    <dbReference type="NCBI Taxonomy" id="381761"/>
    <lineage>
        <taxon>Eukaryota</taxon>
        <taxon>Viridiplantae</taxon>
        <taxon>Chlorophyta</taxon>
        <taxon>core chlorophytes</taxon>
        <taxon>Trebouxiophyceae</taxon>
        <taxon>Trebouxiophyceae incertae sedis</taxon>
        <taxon>Elliptochloris clade</taxon>
        <taxon>Elliptochloris</taxon>
    </lineage>
</organism>
<reference evidence="8 9" key="1">
    <citation type="journal article" date="2024" name="Nat. Commun.">
        <title>Phylogenomics reveals the evolutionary origins of lichenization in chlorophyte algae.</title>
        <authorList>
            <person name="Puginier C."/>
            <person name="Libourel C."/>
            <person name="Otte J."/>
            <person name="Skaloud P."/>
            <person name="Haon M."/>
            <person name="Grisel S."/>
            <person name="Petersen M."/>
            <person name="Berrin J.G."/>
            <person name="Delaux P.M."/>
            <person name="Dal Grande F."/>
            <person name="Keller J."/>
        </authorList>
    </citation>
    <scope>NUCLEOTIDE SEQUENCE [LARGE SCALE GENOMIC DNA]</scope>
    <source>
        <strain evidence="8 9">SAG 245.80</strain>
    </source>
</reference>
<dbReference type="GO" id="GO:0016020">
    <property type="term" value="C:membrane"/>
    <property type="evidence" value="ECO:0007669"/>
    <property type="project" value="UniProtKB-SubCell"/>
</dbReference>
<dbReference type="AlphaFoldDB" id="A0AAW1RKZ8"/>
<comment type="caution">
    <text evidence="8">The sequence shown here is derived from an EMBL/GenBank/DDBJ whole genome shotgun (WGS) entry which is preliminary data.</text>
</comment>
<comment type="subcellular location">
    <subcellularLocation>
        <location evidence="1">Membrane</location>
        <topology evidence="1">Multi-pass membrane protein</topology>
    </subcellularLocation>
</comment>
<dbReference type="InterPro" id="IPR002067">
    <property type="entry name" value="MCP"/>
</dbReference>
<gene>
    <name evidence="8" type="ORF">WJX81_001743</name>
</gene>
<protein>
    <recommendedName>
        <fullName evidence="10">Mitochondrial carrier protein</fullName>
    </recommendedName>
</protein>
<dbReference type="EMBL" id="JALJOU010000033">
    <property type="protein sequence ID" value="KAK9834140.1"/>
    <property type="molecule type" value="Genomic_DNA"/>
</dbReference>
<evidence type="ECO:0000256" key="1">
    <source>
        <dbReference type="ARBA" id="ARBA00004141"/>
    </source>
</evidence>
<dbReference type="Gene3D" id="1.50.40.10">
    <property type="entry name" value="Mitochondrial carrier domain"/>
    <property type="match status" value="2"/>
</dbReference>
<keyword evidence="9" id="KW-1185">Reference proteome</keyword>
<keyword evidence="5 6" id="KW-0472">Membrane</keyword>
<dbReference type="PRINTS" id="PR00926">
    <property type="entry name" value="MITOCARRIER"/>
</dbReference>
<evidence type="ECO:0000256" key="6">
    <source>
        <dbReference type="PROSITE-ProRule" id="PRU00282"/>
    </source>
</evidence>
<dbReference type="PANTHER" id="PTHR46080:SF18">
    <property type="entry name" value="MITOCHONDRIAL SUBSTRATE CARRIER FAMILY PROTEIN J"/>
    <property type="match status" value="1"/>
</dbReference>
<proteinExistence type="inferred from homology"/>
<keyword evidence="2 7" id="KW-0813">Transport</keyword>
<keyword evidence="4" id="KW-0677">Repeat</keyword>
<dbReference type="Proteomes" id="UP001445335">
    <property type="component" value="Unassembled WGS sequence"/>
</dbReference>
<accession>A0AAW1RKZ8</accession>
<dbReference type="InterPro" id="IPR023395">
    <property type="entry name" value="MCP_dom_sf"/>
</dbReference>
<evidence type="ECO:0000256" key="5">
    <source>
        <dbReference type="ARBA" id="ARBA00023136"/>
    </source>
</evidence>
<keyword evidence="3 6" id="KW-0812">Transmembrane</keyword>
<evidence type="ECO:0000256" key="4">
    <source>
        <dbReference type="ARBA" id="ARBA00022737"/>
    </source>
</evidence>
<feature type="repeat" description="Solcar" evidence="6">
    <location>
        <begin position="3"/>
        <end position="88"/>
    </location>
</feature>
<evidence type="ECO:0008006" key="10">
    <source>
        <dbReference type="Google" id="ProtNLM"/>
    </source>
</evidence>
<dbReference type="Pfam" id="PF00153">
    <property type="entry name" value="Mito_carr"/>
    <property type="match status" value="3"/>
</dbReference>
<dbReference type="SUPFAM" id="SSF103506">
    <property type="entry name" value="Mitochondrial carrier"/>
    <property type="match status" value="1"/>
</dbReference>
<evidence type="ECO:0000256" key="7">
    <source>
        <dbReference type="RuleBase" id="RU000488"/>
    </source>
</evidence>
<sequence>MWHSLAASSVSAIVSRAATYPADTIKARLQLQGALQGPLAYRSTLHAVRQALAAEGAAGLYRGFAAVLAGVLPANALYYATYELLKGHLPGPLGGAAVGAAAQMVAGVAFTPTDIIKERLQVAPLMGGTYRYRSAWHALKALLREHGMRGLFKGYWLTNSVWIPWSMLYVAAYEESKRRLTAHLHGADPAAVDGSGCGEREAGACALPAWGYAASSAGSAATAALATQPLDVVKTRLQVLSAGKGGGALTAWSVARSLFRREGLRGFAGGNAARVAQLAAGAAVSWVTYEEAKLRLAGL</sequence>
<feature type="repeat" description="Solcar" evidence="6">
    <location>
        <begin position="90"/>
        <end position="179"/>
    </location>
</feature>
<feature type="repeat" description="Solcar" evidence="6">
    <location>
        <begin position="205"/>
        <end position="295"/>
    </location>
</feature>
<evidence type="ECO:0000313" key="8">
    <source>
        <dbReference type="EMBL" id="KAK9834140.1"/>
    </source>
</evidence>
<dbReference type="InterPro" id="IPR018108">
    <property type="entry name" value="MCP_transmembrane"/>
</dbReference>
<evidence type="ECO:0000256" key="2">
    <source>
        <dbReference type="ARBA" id="ARBA00022448"/>
    </source>
</evidence>
<dbReference type="PROSITE" id="PS50920">
    <property type="entry name" value="SOLCAR"/>
    <property type="match status" value="3"/>
</dbReference>